<sequence length="111" mass="12532">MSRSQYTSSSIYVKFISMQPTKGPRVHIVLLSQSTLSARANVNLSFTCPALCDLAVLLVTWEIIREFFAQIDSSTDDEYYNPDESMMLPKRTTDSKEAKKVLSVAYKVTAR</sequence>
<protein>
    <submittedName>
        <fullName evidence="1">Uncharacterized protein</fullName>
    </submittedName>
</protein>
<comment type="caution">
    <text evidence="1">The sequence shown here is derived from an EMBL/GenBank/DDBJ whole genome shotgun (WGS) entry which is preliminary data.</text>
</comment>
<evidence type="ECO:0000313" key="2">
    <source>
        <dbReference type="Proteomes" id="UP001374584"/>
    </source>
</evidence>
<proteinExistence type="predicted"/>
<evidence type="ECO:0000313" key="1">
    <source>
        <dbReference type="EMBL" id="KAK7334725.1"/>
    </source>
</evidence>
<name>A0AAN9LEU8_PHACN</name>
<dbReference type="AlphaFoldDB" id="A0AAN9LEU8"/>
<dbReference type="Proteomes" id="UP001374584">
    <property type="component" value="Unassembled WGS sequence"/>
</dbReference>
<keyword evidence="2" id="KW-1185">Reference proteome</keyword>
<gene>
    <name evidence="1" type="ORF">VNO80_26486</name>
</gene>
<dbReference type="EMBL" id="JAYMYR010000010">
    <property type="protein sequence ID" value="KAK7334725.1"/>
    <property type="molecule type" value="Genomic_DNA"/>
</dbReference>
<accession>A0AAN9LEU8</accession>
<organism evidence="1 2">
    <name type="scientific">Phaseolus coccineus</name>
    <name type="common">Scarlet runner bean</name>
    <name type="synonym">Phaseolus multiflorus</name>
    <dbReference type="NCBI Taxonomy" id="3886"/>
    <lineage>
        <taxon>Eukaryota</taxon>
        <taxon>Viridiplantae</taxon>
        <taxon>Streptophyta</taxon>
        <taxon>Embryophyta</taxon>
        <taxon>Tracheophyta</taxon>
        <taxon>Spermatophyta</taxon>
        <taxon>Magnoliopsida</taxon>
        <taxon>eudicotyledons</taxon>
        <taxon>Gunneridae</taxon>
        <taxon>Pentapetalae</taxon>
        <taxon>rosids</taxon>
        <taxon>fabids</taxon>
        <taxon>Fabales</taxon>
        <taxon>Fabaceae</taxon>
        <taxon>Papilionoideae</taxon>
        <taxon>50 kb inversion clade</taxon>
        <taxon>NPAAA clade</taxon>
        <taxon>indigoferoid/millettioid clade</taxon>
        <taxon>Phaseoleae</taxon>
        <taxon>Phaseolus</taxon>
    </lineage>
</organism>
<reference evidence="1 2" key="1">
    <citation type="submission" date="2024-01" db="EMBL/GenBank/DDBJ databases">
        <title>The genomes of 5 underutilized Papilionoideae crops provide insights into root nodulation and disease resistanc.</title>
        <authorList>
            <person name="Jiang F."/>
        </authorList>
    </citation>
    <scope>NUCLEOTIDE SEQUENCE [LARGE SCALE GENOMIC DNA]</scope>
    <source>
        <strain evidence="1">JINMINGXINNONG_FW02</strain>
        <tissue evidence="1">Leaves</tissue>
    </source>
</reference>